<evidence type="ECO:0000259" key="10">
    <source>
        <dbReference type="PROSITE" id="PS50975"/>
    </source>
</evidence>
<dbReference type="EMBL" id="MN739348">
    <property type="protein sequence ID" value="QHS99809.1"/>
    <property type="molecule type" value="Genomic_DNA"/>
</dbReference>
<keyword evidence="4" id="KW-0547">Nucleotide-binding</keyword>
<dbReference type="InterPro" id="IPR011054">
    <property type="entry name" value="Rudment_hybrid_motif"/>
</dbReference>
<dbReference type="InterPro" id="IPR011761">
    <property type="entry name" value="ATP-grasp"/>
</dbReference>
<protein>
    <recommendedName>
        <fullName evidence="2">phosphoribosylamine--glycine ligase</fullName>
        <ecNumber evidence="2">6.3.4.13</ecNumber>
    </recommendedName>
    <alternativeName>
        <fullName evidence="8">Glycinamide ribonucleotide synthetase</fullName>
    </alternativeName>
    <alternativeName>
        <fullName evidence="9">Phosphoribosylglycinamide synthetase</fullName>
    </alternativeName>
</protein>
<dbReference type="SMART" id="SM01209">
    <property type="entry name" value="GARS_A"/>
    <property type="match status" value="1"/>
</dbReference>
<evidence type="ECO:0000256" key="5">
    <source>
        <dbReference type="ARBA" id="ARBA00022755"/>
    </source>
</evidence>
<dbReference type="SUPFAM" id="SSF56059">
    <property type="entry name" value="Glutathione synthetase ATP-binding domain-like"/>
    <property type="match status" value="1"/>
</dbReference>
<dbReference type="InterPro" id="IPR020560">
    <property type="entry name" value="PRibGlycinamide_synth_C-dom"/>
</dbReference>
<evidence type="ECO:0000256" key="7">
    <source>
        <dbReference type="ARBA" id="ARBA00038345"/>
    </source>
</evidence>
<evidence type="ECO:0000256" key="3">
    <source>
        <dbReference type="ARBA" id="ARBA00022598"/>
    </source>
</evidence>
<dbReference type="GO" id="GO:0046872">
    <property type="term" value="F:metal ion binding"/>
    <property type="evidence" value="ECO:0007669"/>
    <property type="project" value="InterPro"/>
</dbReference>
<dbReference type="InterPro" id="IPR020562">
    <property type="entry name" value="PRibGlycinamide_synth_N"/>
</dbReference>
<dbReference type="GO" id="GO:0006189">
    <property type="term" value="P:'de novo' IMP biosynthetic process"/>
    <property type="evidence" value="ECO:0007669"/>
    <property type="project" value="UniProtKB-UniPathway"/>
</dbReference>
<name>A0A6C0C7M2_9ZZZZ</name>
<dbReference type="SUPFAM" id="SSF51246">
    <property type="entry name" value="Rudiment single hybrid motif"/>
    <property type="match status" value="1"/>
</dbReference>
<dbReference type="EC" id="6.3.4.13" evidence="2"/>
<dbReference type="SUPFAM" id="SSF52440">
    <property type="entry name" value="PreATP-grasp domain"/>
    <property type="match status" value="1"/>
</dbReference>
<keyword evidence="6" id="KW-0067">ATP-binding</keyword>
<dbReference type="InterPro" id="IPR020559">
    <property type="entry name" value="PRibGlycinamide_synth_CS"/>
</dbReference>
<dbReference type="PANTHER" id="PTHR43472:SF1">
    <property type="entry name" value="PHOSPHORIBOSYLAMINE--GLYCINE LIGASE, CHLOROPLASTIC"/>
    <property type="match status" value="1"/>
</dbReference>
<reference evidence="11" key="1">
    <citation type="journal article" date="2020" name="Nature">
        <title>Giant virus diversity and host interactions through global metagenomics.</title>
        <authorList>
            <person name="Schulz F."/>
            <person name="Roux S."/>
            <person name="Paez-Espino D."/>
            <person name="Jungbluth S."/>
            <person name="Walsh D.A."/>
            <person name="Denef V.J."/>
            <person name="McMahon K.D."/>
            <person name="Konstantinidis K.T."/>
            <person name="Eloe-Fadrosh E.A."/>
            <person name="Kyrpides N.C."/>
            <person name="Woyke T."/>
        </authorList>
    </citation>
    <scope>NUCLEOTIDE SEQUENCE</scope>
    <source>
        <strain evidence="11">GVMAG-M-3300020187-37</strain>
    </source>
</reference>
<dbReference type="PROSITE" id="PS00184">
    <property type="entry name" value="GARS"/>
    <property type="match status" value="1"/>
</dbReference>
<comment type="pathway">
    <text evidence="1">Purine metabolism; IMP biosynthesis via de novo pathway; N(1)-(5-phospho-D-ribosyl)glycinamide from 5-phospho-alpha-D-ribose 1-diphosphate: step 2/2.</text>
</comment>
<feature type="domain" description="ATP-grasp" evidence="10">
    <location>
        <begin position="108"/>
        <end position="299"/>
    </location>
</feature>
<dbReference type="InterPro" id="IPR016185">
    <property type="entry name" value="PreATP-grasp_dom_sf"/>
</dbReference>
<dbReference type="GO" id="GO:0005524">
    <property type="term" value="F:ATP binding"/>
    <property type="evidence" value="ECO:0007669"/>
    <property type="project" value="UniProtKB-KW"/>
</dbReference>
<dbReference type="InterPro" id="IPR000115">
    <property type="entry name" value="PRibGlycinamide_synth"/>
</dbReference>
<dbReference type="Gene3D" id="3.90.600.10">
    <property type="entry name" value="Phosphoribosylglycinamide synthetase, C-terminal domain"/>
    <property type="match status" value="1"/>
</dbReference>
<dbReference type="SMART" id="SM01210">
    <property type="entry name" value="GARS_C"/>
    <property type="match status" value="1"/>
</dbReference>
<comment type="similarity">
    <text evidence="7">Belongs to the GARS family.</text>
</comment>
<dbReference type="InterPro" id="IPR037123">
    <property type="entry name" value="PRibGlycinamide_synth_C_sf"/>
</dbReference>
<evidence type="ECO:0000256" key="4">
    <source>
        <dbReference type="ARBA" id="ARBA00022741"/>
    </source>
</evidence>
<evidence type="ECO:0000256" key="1">
    <source>
        <dbReference type="ARBA" id="ARBA00005174"/>
    </source>
</evidence>
<organism evidence="11">
    <name type="scientific">viral metagenome</name>
    <dbReference type="NCBI Taxonomy" id="1070528"/>
    <lineage>
        <taxon>unclassified sequences</taxon>
        <taxon>metagenomes</taxon>
        <taxon>organismal metagenomes</taxon>
    </lineage>
</organism>
<dbReference type="Pfam" id="PF02844">
    <property type="entry name" value="GARS_N"/>
    <property type="match status" value="1"/>
</dbReference>
<dbReference type="Gene3D" id="3.30.470.20">
    <property type="entry name" value="ATP-grasp fold, B domain"/>
    <property type="match status" value="1"/>
</dbReference>
<sequence length="402" mass="46317">MSKVLVLGKGAREHIISINLLKSEYVSEVYVYPGNDGMIKDNIKLIDIELFTEDFKYFLINNKIELVVPGDESYLVNGISDYLKELNILCFGPSKLASKIEGSKFYSKKFMNENNIPTAEYDIIDSFDFFDKNNYLDYVIKEDGLFSGKGVYIPNNDKEILNLKNEFNRNIRELLIEKRLEGKEISLMAFCNGKDVYLMPQSHDYKKRNNNNLGPNTGGMGSVAPVNILNKGELIIVKNHMKKVVKKLNYIGILYAGLMKTNEGIYFLEFNCRFGDPEAQVLISLLNSDLYKIMIDCVNGEIPIINWTNNSSVCLVLSHKEYPYNRSNKYLLIDIDDEIKKYNIYWSNVKLINDKYYTNGGRVVSLVSIDKSINNCINNIYNNIKINYKDIYYRKDIGLMNN</sequence>
<evidence type="ECO:0000256" key="2">
    <source>
        <dbReference type="ARBA" id="ARBA00013255"/>
    </source>
</evidence>
<dbReference type="GO" id="GO:0009113">
    <property type="term" value="P:purine nucleobase biosynthetic process"/>
    <property type="evidence" value="ECO:0007669"/>
    <property type="project" value="InterPro"/>
</dbReference>
<dbReference type="GO" id="GO:0004637">
    <property type="term" value="F:phosphoribosylamine-glycine ligase activity"/>
    <property type="evidence" value="ECO:0007669"/>
    <property type="project" value="UniProtKB-EC"/>
</dbReference>
<dbReference type="NCBIfam" id="TIGR00877">
    <property type="entry name" value="purD"/>
    <property type="match status" value="1"/>
</dbReference>
<dbReference type="InterPro" id="IPR020561">
    <property type="entry name" value="PRibGlycinamid_synth_ATP-grasp"/>
</dbReference>
<dbReference type="UniPathway" id="UPA00074">
    <property type="reaction ID" value="UER00125"/>
</dbReference>
<dbReference type="Pfam" id="PF02843">
    <property type="entry name" value="GARS_C"/>
    <property type="match status" value="1"/>
</dbReference>
<evidence type="ECO:0000256" key="8">
    <source>
        <dbReference type="ARBA" id="ARBA00042242"/>
    </source>
</evidence>
<keyword evidence="5" id="KW-0658">Purine biosynthesis</keyword>
<dbReference type="AlphaFoldDB" id="A0A6C0C7M2"/>
<dbReference type="PANTHER" id="PTHR43472">
    <property type="entry name" value="PHOSPHORIBOSYLAMINE--GLYCINE LIGASE"/>
    <property type="match status" value="1"/>
</dbReference>
<keyword evidence="3" id="KW-0436">Ligase</keyword>
<dbReference type="InterPro" id="IPR013815">
    <property type="entry name" value="ATP_grasp_subdomain_1"/>
</dbReference>
<dbReference type="Gene3D" id="3.30.1490.20">
    <property type="entry name" value="ATP-grasp fold, A domain"/>
    <property type="match status" value="1"/>
</dbReference>
<dbReference type="Gene3D" id="3.40.50.20">
    <property type="match status" value="1"/>
</dbReference>
<accession>A0A6C0C7M2</accession>
<proteinExistence type="inferred from homology"/>
<evidence type="ECO:0000313" key="11">
    <source>
        <dbReference type="EMBL" id="QHS99809.1"/>
    </source>
</evidence>
<dbReference type="PROSITE" id="PS50975">
    <property type="entry name" value="ATP_GRASP"/>
    <property type="match status" value="1"/>
</dbReference>
<dbReference type="Pfam" id="PF01071">
    <property type="entry name" value="GARS_A"/>
    <property type="match status" value="1"/>
</dbReference>
<evidence type="ECO:0000256" key="9">
    <source>
        <dbReference type="ARBA" id="ARBA00042864"/>
    </source>
</evidence>
<evidence type="ECO:0000256" key="6">
    <source>
        <dbReference type="ARBA" id="ARBA00022840"/>
    </source>
</evidence>